<dbReference type="GO" id="GO:0016614">
    <property type="term" value="F:oxidoreductase activity, acting on CH-OH group of donors"/>
    <property type="evidence" value="ECO:0007669"/>
    <property type="project" value="UniProtKB-ARBA"/>
</dbReference>
<dbReference type="PROSITE" id="PS00061">
    <property type="entry name" value="ADH_SHORT"/>
    <property type="match status" value="1"/>
</dbReference>
<dbReference type="InterPro" id="IPR036291">
    <property type="entry name" value="NAD(P)-bd_dom_sf"/>
</dbReference>
<dbReference type="PRINTS" id="PR00080">
    <property type="entry name" value="SDRFAMILY"/>
</dbReference>
<dbReference type="OrthoDB" id="9809287at2"/>
<protein>
    <submittedName>
        <fullName evidence="4">NAD(P)-dependent oxidoreductase</fullName>
    </submittedName>
</protein>
<dbReference type="Gene3D" id="3.40.50.720">
    <property type="entry name" value="NAD(P)-binding Rossmann-like Domain"/>
    <property type="match status" value="1"/>
</dbReference>
<proteinExistence type="inferred from homology"/>
<gene>
    <name evidence="4" type="ORF">AVL61_01890</name>
</gene>
<evidence type="ECO:0000313" key="4">
    <source>
        <dbReference type="EMBL" id="KUG61680.1"/>
    </source>
</evidence>
<reference evidence="5" key="1">
    <citation type="submission" date="2015-12" db="EMBL/GenBank/DDBJ databases">
        <authorList>
            <person name="Nair G.R."/>
            <person name="Kaur G."/>
            <person name="Mayilraj S."/>
        </authorList>
    </citation>
    <scope>NUCLEOTIDE SEQUENCE [LARGE SCALE GENOMIC DNA]</scope>
    <source>
        <strain evidence="5">CD08_4</strain>
    </source>
</reference>
<keyword evidence="2" id="KW-0560">Oxidoreductase</keyword>
<evidence type="ECO:0000256" key="3">
    <source>
        <dbReference type="SAM" id="MobiDB-lite"/>
    </source>
</evidence>
<dbReference type="eggNOG" id="COG1028">
    <property type="taxonomic scope" value="Bacteria"/>
</dbReference>
<comment type="caution">
    <text evidence="4">The sequence shown here is derived from an EMBL/GenBank/DDBJ whole genome shotgun (WGS) entry which is preliminary data.</text>
</comment>
<organism evidence="4 5">
    <name type="scientific">Kocuria rosea subsp. polaris</name>
    <dbReference type="NCBI Taxonomy" id="136273"/>
    <lineage>
        <taxon>Bacteria</taxon>
        <taxon>Bacillati</taxon>
        <taxon>Actinomycetota</taxon>
        <taxon>Actinomycetes</taxon>
        <taxon>Micrococcales</taxon>
        <taxon>Micrococcaceae</taxon>
        <taxon>Kocuria</taxon>
    </lineage>
</organism>
<feature type="region of interest" description="Disordered" evidence="3">
    <location>
        <begin position="1"/>
        <end position="45"/>
    </location>
</feature>
<dbReference type="PRINTS" id="PR00081">
    <property type="entry name" value="GDHRDH"/>
</dbReference>
<sequence length="300" mass="31120">MPEAPVSQHARAMADDEGGMPEQQQTPPGLTAAMDPVPDHGEASWEGRGRLEGLRALITGGDSGIGRAVAIAFAREGADVAINYLPDEQEDAQDVVGWIEKAGRTAVLVPGDVREERNCQEIVDRAVEGLGGLNVVVNNAGFHWARGEAGLQGLATEDLERAVRTNLYGTLWISRAALPHLGRGDSIINTTSVQAYDPSVSMVDYAATKAALNNVTANLAAELGPDGIRVNAVAPGPVWTPLGPATKEPGAVASMGKETPLGRIAQPAELAGAYVFLASPAEASYVSGIVLGVTGGMPVF</sequence>
<dbReference type="RefSeq" id="WP_058873096.1">
    <property type="nucleotide sequence ID" value="NZ_LQBK01000004.1"/>
</dbReference>
<dbReference type="InterPro" id="IPR020904">
    <property type="entry name" value="Sc_DH/Rdtase_CS"/>
</dbReference>
<evidence type="ECO:0000256" key="2">
    <source>
        <dbReference type="ARBA" id="ARBA00023002"/>
    </source>
</evidence>
<evidence type="ECO:0000313" key="5">
    <source>
        <dbReference type="Proteomes" id="UP000053512"/>
    </source>
</evidence>
<dbReference type="STRING" id="136273.GY22_00710"/>
<name>A0A0W8IPU4_KOCRO</name>
<dbReference type="EMBL" id="LQBK01000004">
    <property type="protein sequence ID" value="KUG61680.1"/>
    <property type="molecule type" value="Genomic_DNA"/>
</dbReference>
<dbReference type="AlphaFoldDB" id="A0A0W8IPU4"/>
<accession>A0A0W8IPU4</accession>
<dbReference type="InterPro" id="IPR002347">
    <property type="entry name" value="SDR_fam"/>
</dbReference>
<dbReference type="Pfam" id="PF13561">
    <property type="entry name" value="adh_short_C2"/>
    <property type="match status" value="1"/>
</dbReference>
<dbReference type="PANTHER" id="PTHR48107:SF16">
    <property type="entry name" value="NADPH-DEPENDENT ALDEHYDE REDUCTASE 1, CHLOROPLASTIC"/>
    <property type="match status" value="1"/>
</dbReference>
<evidence type="ECO:0000256" key="1">
    <source>
        <dbReference type="ARBA" id="ARBA00006484"/>
    </source>
</evidence>
<dbReference type="Proteomes" id="UP000053512">
    <property type="component" value="Unassembled WGS sequence"/>
</dbReference>
<dbReference type="PANTHER" id="PTHR48107">
    <property type="entry name" value="NADPH-DEPENDENT ALDEHYDE REDUCTASE-LIKE PROTEIN, CHLOROPLASTIC-RELATED"/>
    <property type="match status" value="1"/>
</dbReference>
<comment type="similarity">
    <text evidence="1">Belongs to the short-chain dehydrogenases/reductases (SDR) family.</text>
</comment>
<dbReference type="FunFam" id="3.40.50.720:FF:000084">
    <property type="entry name" value="Short-chain dehydrogenase reductase"/>
    <property type="match status" value="1"/>
</dbReference>
<dbReference type="SUPFAM" id="SSF51735">
    <property type="entry name" value="NAD(P)-binding Rossmann-fold domains"/>
    <property type="match status" value="1"/>
</dbReference>